<reference evidence="2" key="1">
    <citation type="submission" date="2020-06" db="EMBL/GenBank/DDBJ databases">
        <title>WGS assembly of Ceratodon purpureus strain R40.</title>
        <authorList>
            <person name="Carey S.B."/>
            <person name="Jenkins J."/>
            <person name="Shu S."/>
            <person name="Lovell J.T."/>
            <person name="Sreedasyam A."/>
            <person name="Maumus F."/>
            <person name="Tiley G.P."/>
            <person name="Fernandez-Pozo N."/>
            <person name="Barry K."/>
            <person name="Chen C."/>
            <person name="Wang M."/>
            <person name="Lipzen A."/>
            <person name="Daum C."/>
            <person name="Saski C.A."/>
            <person name="Payton A.C."/>
            <person name="Mcbreen J.C."/>
            <person name="Conrad R.E."/>
            <person name="Kollar L.M."/>
            <person name="Olsson S."/>
            <person name="Huttunen S."/>
            <person name="Landis J.B."/>
            <person name="Wickett N.J."/>
            <person name="Johnson M.G."/>
            <person name="Rensing S.A."/>
            <person name="Grimwood J."/>
            <person name="Schmutz J."/>
            <person name="Mcdaniel S.F."/>
        </authorList>
    </citation>
    <scope>NUCLEOTIDE SEQUENCE</scope>
    <source>
        <strain evidence="2">R40</strain>
    </source>
</reference>
<organism evidence="2 3">
    <name type="scientific">Ceratodon purpureus</name>
    <name type="common">Fire moss</name>
    <name type="synonym">Dicranum purpureum</name>
    <dbReference type="NCBI Taxonomy" id="3225"/>
    <lineage>
        <taxon>Eukaryota</taxon>
        <taxon>Viridiplantae</taxon>
        <taxon>Streptophyta</taxon>
        <taxon>Embryophyta</taxon>
        <taxon>Bryophyta</taxon>
        <taxon>Bryophytina</taxon>
        <taxon>Bryopsida</taxon>
        <taxon>Dicranidae</taxon>
        <taxon>Pseudoditrichales</taxon>
        <taxon>Ditrichaceae</taxon>
        <taxon>Ceratodon</taxon>
    </lineage>
</organism>
<keyword evidence="3" id="KW-1185">Reference proteome</keyword>
<name>A0A8T0I9H7_CERPU</name>
<accession>A0A8T0I9H7</accession>
<gene>
    <name evidence="2" type="ORF">KC19_4G095700</name>
</gene>
<dbReference type="AlphaFoldDB" id="A0A8T0I9H7"/>
<dbReference type="Proteomes" id="UP000822688">
    <property type="component" value="Chromosome 4"/>
</dbReference>
<keyword evidence="1" id="KW-0732">Signal</keyword>
<comment type="caution">
    <text evidence="2">The sequence shown here is derived from an EMBL/GenBank/DDBJ whole genome shotgun (WGS) entry which is preliminary data.</text>
</comment>
<sequence>MQLDFLPLSTWSLSLLVEAQELAAELASAAVCRLQVDSGYGLWFTLF</sequence>
<evidence type="ECO:0000256" key="1">
    <source>
        <dbReference type="SAM" id="SignalP"/>
    </source>
</evidence>
<feature type="signal peptide" evidence="1">
    <location>
        <begin position="1"/>
        <end position="19"/>
    </location>
</feature>
<evidence type="ECO:0000313" key="2">
    <source>
        <dbReference type="EMBL" id="KAG0579401.1"/>
    </source>
</evidence>
<feature type="chain" id="PRO_5035811663" evidence="1">
    <location>
        <begin position="20"/>
        <end position="47"/>
    </location>
</feature>
<evidence type="ECO:0000313" key="3">
    <source>
        <dbReference type="Proteomes" id="UP000822688"/>
    </source>
</evidence>
<dbReference type="EMBL" id="CM026424">
    <property type="protein sequence ID" value="KAG0579401.1"/>
    <property type="molecule type" value="Genomic_DNA"/>
</dbReference>
<protein>
    <submittedName>
        <fullName evidence="2">Uncharacterized protein</fullName>
    </submittedName>
</protein>
<proteinExistence type="predicted"/>